<name>A0ABW7UUQ6_9ACTN</name>
<sequence length="557" mass="59374">MTSGISRRSVLQAIGAGTALTATGTALTGCSGGGSTGADIGNKGKKLAPWPTHLPFNGPKPNLAPTKAGVQAAYLTYPQDLVRAVAERPGDGKKVTAVVMSYAAPPTPLAKNKLHQALNKALGVDLQLTIVPPDQYVAKLSTMMASGDLPDIISMNAGGYFLPNEARFALSQCADLTEHLSGDAVRKYPNIANIPTYSWEGMGRIQGKIYGIPIERPLPWIGMVCNRDQLESAGIWVPEVGGLKAADLTKGAKQLTGKGKWAFGAANTGEFGWLAHAANHGASNMWAVKDGAFSHTLESEELRAALEQMAAWHKDGLYRADALSIDGATSATDMENGKIAIKTDSVWLQDLARRTKDKFTADVARPYAPANGAEYHHWFGNGYFSYTALKKAPKARVELLLRVVDFMSAPFGSKEWELINFGVEGTHFERGPGGAPEPTELSLAGENTNTLAVKTIGAAPQVIYPYGFDGDTEVIKRHHAWQQDIVPTGIANPALGLRSATWSTKATTLDKLRADAINAVVTGKRPLSDWGGVVKEWRSKGGAKAAEELAKEYEAAG</sequence>
<comment type="caution">
    <text evidence="1">The sequence shown here is derived from an EMBL/GenBank/DDBJ whole genome shotgun (WGS) entry which is preliminary data.</text>
</comment>
<proteinExistence type="predicted"/>
<accession>A0ABW7UUQ6</accession>
<evidence type="ECO:0000313" key="1">
    <source>
        <dbReference type="EMBL" id="MFI1966335.1"/>
    </source>
</evidence>
<dbReference type="InterPro" id="IPR006059">
    <property type="entry name" value="SBP"/>
</dbReference>
<dbReference type="PROSITE" id="PS51318">
    <property type="entry name" value="TAT"/>
    <property type="match status" value="1"/>
</dbReference>
<dbReference type="PANTHER" id="PTHR43649:SF12">
    <property type="entry name" value="DIACETYLCHITOBIOSE BINDING PROTEIN DASA"/>
    <property type="match status" value="1"/>
</dbReference>
<dbReference type="SUPFAM" id="SSF53850">
    <property type="entry name" value="Periplasmic binding protein-like II"/>
    <property type="match status" value="1"/>
</dbReference>
<dbReference type="InterPro" id="IPR006311">
    <property type="entry name" value="TAT_signal"/>
</dbReference>
<dbReference type="RefSeq" id="WP_055470183.1">
    <property type="nucleotide sequence ID" value="NZ_JBIRWE010000008.1"/>
</dbReference>
<gene>
    <name evidence="1" type="ORF">ACH429_19880</name>
</gene>
<dbReference type="EMBL" id="JBIRWE010000008">
    <property type="protein sequence ID" value="MFI1966335.1"/>
    <property type="molecule type" value="Genomic_DNA"/>
</dbReference>
<dbReference type="PANTHER" id="PTHR43649">
    <property type="entry name" value="ARABINOSE-BINDING PROTEIN-RELATED"/>
    <property type="match status" value="1"/>
</dbReference>
<dbReference type="Proteomes" id="UP001611548">
    <property type="component" value="Unassembled WGS sequence"/>
</dbReference>
<dbReference type="InterPro" id="IPR050490">
    <property type="entry name" value="Bact_solute-bd_prot1"/>
</dbReference>
<evidence type="ECO:0000313" key="2">
    <source>
        <dbReference type="Proteomes" id="UP001611548"/>
    </source>
</evidence>
<keyword evidence="2" id="KW-1185">Reference proteome</keyword>
<protein>
    <submittedName>
        <fullName evidence="1">Extracellular solute-binding protein</fullName>
    </submittedName>
</protein>
<dbReference type="Gene3D" id="3.40.190.10">
    <property type="entry name" value="Periplasmic binding protein-like II"/>
    <property type="match status" value="1"/>
</dbReference>
<dbReference type="PROSITE" id="PS51257">
    <property type="entry name" value="PROKAR_LIPOPROTEIN"/>
    <property type="match status" value="1"/>
</dbReference>
<dbReference type="Pfam" id="PF13416">
    <property type="entry name" value="SBP_bac_8"/>
    <property type="match status" value="1"/>
</dbReference>
<organism evidence="1 2">
    <name type="scientific">Streptomyces pathocidini</name>
    <dbReference type="NCBI Taxonomy" id="1650571"/>
    <lineage>
        <taxon>Bacteria</taxon>
        <taxon>Bacillati</taxon>
        <taxon>Actinomycetota</taxon>
        <taxon>Actinomycetes</taxon>
        <taxon>Kitasatosporales</taxon>
        <taxon>Streptomycetaceae</taxon>
        <taxon>Streptomyces</taxon>
    </lineage>
</organism>
<reference evidence="1 2" key="1">
    <citation type="submission" date="2024-10" db="EMBL/GenBank/DDBJ databases">
        <title>The Natural Products Discovery Center: Release of the First 8490 Sequenced Strains for Exploring Actinobacteria Biosynthetic Diversity.</title>
        <authorList>
            <person name="Kalkreuter E."/>
            <person name="Kautsar S.A."/>
            <person name="Yang D."/>
            <person name="Bader C.D."/>
            <person name="Teijaro C.N."/>
            <person name="Fluegel L."/>
            <person name="Davis C.M."/>
            <person name="Simpson J.R."/>
            <person name="Lauterbach L."/>
            <person name="Steele A.D."/>
            <person name="Gui C."/>
            <person name="Meng S."/>
            <person name="Li G."/>
            <person name="Viehrig K."/>
            <person name="Ye F."/>
            <person name="Su P."/>
            <person name="Kiefer A.F."/>
            <person name="Nichols A."/>
            <person name="Cepeda A.J."/>
            <person name="Yan W."/>
            <person name="Fan B."/>
            <person name="Jiang Y."/>
            <person name="Adhikari A."/>
            <person name="Zheng C.-J."/>
            <person name="Schuster L."/>
            <person name="Cowan T.M."/>
            <person name="Smanski M.J."/>
            <person name="Chevrette M.G."/>
            <person name="De Carvalho L.P.S."/>
            <person name="Shen B."/>
        </authorList>
    </citation>
    <scope>NUCLEOTIDE SEQUENCE [LARGE SCALE GENOMIC DNA]</scope>
    <source>
        <strain evidence="1 2">NPDC020327</strain>
    </source>
</reference>